<accession>A0ABV8UKY6</accession>
<keyword evidence="5" id="KW-1185">Reference proteome</keyword>
<dbReference type="PANTHER" id="PTHR12469:SF2">
    <property type="entry name" value="SUCCINATE DEHYDROGENASE ASSEMBLY FACTOR 2, MITOCHONDRIAL"/>
    <property type="match status" value="1"/>
</dbReference>
<evidence type="ECO:0000256" key="2">
    <source>
        <dbReference type="ARBA" id="ARBA00019418"/>
    </source>
</evidence>
<proteinExistence type="inferred from homology"/>
<dbReference type="RefSeq" id="WP_382421835.1">
    <property type="nucleotide sequence ID" value="NZ_JBHSCW010000003.1"/>
</dbReference>
<organism evidence="4 5">
    <name type="scientific">Fodinicurvata halophila</name>
    <dbReference type="NCBI Taxonomy" id="1419723"/>
    <lineage>
        <taxon>Bacteria</taxon>
        <taxon>Pseudomonadati</taxon>
        <taxon>Pseudomonadota</taxon>
        <taxon>Alphaproteobacteria</taxon>
        <taxon>Rhodospirillales</taxon>
        <taxon>Rhodovibrionaceae</taxon>
        <taxon>Fodinicurvata</taxon>
    </lineage>
</organism>
<name>A0ABV8UKY6_9PROT</name>
<evidence type="ECO:0000256" key="1">
    <source>
        <dbReference type="ARBA" id="ARBA00008571"/>
    </source>
</evidence>
<dbReference type="SUPFAM" id="SSF109910">
    <property type="entry name" value="YgfY-like"/>
    <property type="match status" value="1"/>
</dbReference>
<dbReference type="Proteomes" id="UP001595799">
    <property type="component" value="Unassembled WGS sequence"/>
</dbReference>
<evidence type="ECO:0000313" key="4">
    <source>
        <dbReference type="EMBL" id="MFC4351506.1"/>
    </source>
</evidence>
<sequence>MKDTEDLEAKRKRLRYRSWHRGTREMDLLVGSFADRRLEELDAEQLTRYEELLLESDPDLYAWMIGHAEPPTELDHDVMQMMRQFEYKPQLD</sequence>
<dbReference type="Pfam" id="PF03937">
    <property type="entry name" value="Sdh5"/>
    <property type="match status" value="1"/>
</dbReference>
<reference evidence="5" key="1">
    <citation type="journal article" date="2019" name="Int. J. Syst. Evol. Microbiol.">
        <title>The Global Catalogue of Microorganisms (GCM) 10K type strain sequencing project: providing services to taxonomists for standard genome sequencing and annotation.</title>
        <authorList>
            <consortium name="The Broad Institute Genomics Platform"/>
            <consortium name="The Broad Institute Genome Sequencing Center for Infectious Disease"/>
            <person name="Wu L."/>
            <person name="Ma J."/>
        </authorList>
    </citation>
    <scope>NUCLEOTIDE SEQUENCE [LARGE SCALE GENOMIC DNA]</scope>
    <source>
        <strain evidence="5">CECT 8472</strain>
    </source>
</reference>
<keyword evidence="3" id="KW-0143">Chaperone</keyword>
<comment type="similarity">
    <text evidence="1">Belongs to the SdhE FAD assembly factor family.</text>
</comment>
<protein>
    <recommendedName>
        <fullName evidence="2">FAD assembly factor SdhE</fullName>
    </recommendedName>
</protein>
<dbReference type="Gene3D" id="1.10.150.250">
    <property type="entry name" value="Flavinator of succinate dehydrogenase"/>
    <property type="match status" value="1"/>
</dbReference>
<evidence type="ECO:0000313" key="5">
    <source>
        <dbReference type="Proteomes" id="UP001595799"/>
    </source>
</evidence>
<gene>
    <name evidence="4" type="ORF">ACFOW6_08130</name>
</gene>
<evidence type="ECO:0000256" key="3">
    <source>
        <dbReference type="ARBA" id="ARBA00023186"/>
    </source>
</evidence>
<comment type="caution">
    <text evidence="4">The sequence shown here is derived from an EMBL/GenBank/DDBJ whole genome shotgun (WGS) entry which is preliminary data.</text>
</comment>
<dbReference type="EMBL" id="JBHSCW010000003">
    <property type="protein sequence ID" value="MFC4351506.1"/>
    <property type="molecule type" value="Genomic_DNA"/>
</dbReference>
<dbReference type="PANTHER" id="PTHR12469">
    <property type="entry name" value="PROTEIN EMI5 HOMOLOG, MITOCHONDRIAL"/>
    <property type="match status" value="1"/>
</dbReference>
<dbReference type="InterPro" id="IPR005631">
    <property type="entry name" value="SDH"/>
</dbReference>
<dbReference type="InterPro" id="IPR036714">
    <property type="entry name" value="SDH_sf"/>
</dbReference>